<keyword evidence="2" id="KW-1185">Reference proteome</keyword>
<sequence length="91" mass="9125">MFTPETTRPALRCTPLSKGGGANGERIERAIIFSCADGVSKEKTSAADQEPYGAGCAAGCGAGCGSPTEVVLREPPFSSPVASTVPGHGLS</sequence>
<dbReference type="PANTHER" id="PTHR37199:SF2">
    <property type="entry name" value="MEMBRANE LIPOPROTEIN"/>
    <property type="match status" value="1"/>
</dbReference>
<organism evidence="1 2">
    <name type="scientific">Mucuna pruriens</name>
    <name type="common">Velvet bean</name>
    <name type="synonym">Dolichos pruriens</name>
    <dbReference type="NCBI Taxonomy" id="157652"/>
    <lineage>
        <taxon>Eukaryota</taxon>
        <taxon>Viridiplantae</taxon>
        <taxon>Streptophyta</taxon>
        <taxon>Embryophyta</taxon>
        <taxon>Tracheophyta</taxon>
        <taxon>Spermatophyta</taxon>
        <taxon>Magnoliopsida</taxon>
        <taxon>eudicotyledons</taxon>
        <taxon>Gunneridae</taxon>
        <taxon>Pentapetalae</taxon>
        <taxon>rosids</taxon>
        <taxon>fabids</taxon>
        <taxon>Fabales</taxon>
        <taxon>Fabaceae</taxon>
        <taxon>Papilionoideae</taxon>
        <taxon>50 kb inversion clade</taxon>
        <taxon>NPAAA clade</taxon>
        <taxon>indigoferoid/millettioid clade</taxon>
        <taxon>Phaseoleae</taxon>
        <taxon>Mucuna</taxon>
    </lineage>
</organism>
<comment type="caution">
    <text evidence="1">The sequence shown here is derived from an EMBL/GenBank/DDBJ whole genome shotgun (WGS) entry which is preliminary data.</text>
</comment>
<dbReference type="Proteomes" id="UP000257109">
    <property type="component" value="Unassembled WGS sequence"/>
</dbReference>
<dbReference type="AlphaFoldDB" id="A0A371GXQ7"/>
<accession>A0A371GXQ7</accession>
<dbReference type="PANTHER" id="PTHR37199">
    <property type="entry name" value="TRANSMEMBRANE PROTEIN"/>
    <property type="match status" value="1"/>
</dbReference>
<name>A0A371GXQ7_MUCPR</name>
<evidence type="ECO:0000313" key="1">
    <source>
        <dbReference type="EMBL" id="RDX95327.1"/>
    </source>
</evidence>
<dbReference type="EMBL" id="QJKJ01004158">
    <property type="protein sequence ID" value="RDX95327.1"/>
    <property type="molecule type" value="Genomic_DNA"/>
</dbReference>
<proteinExistence type="predicted"/>
<evidence type="ECO:0000313" key="2">
    <source>
        <dbReference type="Proteomes" id="UP000257109"/>
    </source>
</evidence>
<gene>
    <name evidence="1" type="ORF">CR513_22170</name>
</gene>
<feature type="non-terminal residue" evidence="1">
    <location>
        <position position="1"/>
    </location>
</feature>
<protein>
    <submittedName>
        <fullName evidence="1">Uncharacterized protein</fullName>
    </submittedName>
</protein>
<dbReference type="OrthoDB" id="1106094at2759"/>
<reference evidence="1" key="1">
    <citation type="submission" date="2018-05" db="EMBL/GenBank/DDBJ databases">
        <title>Draft genome of Mucuna pruriens seed.</title>
        <authorList>
            <person name="Nnadi N.E."/>
            <person name="Vos R."/>
            <person name="Hasami M.H."/>
            <person name="Devisetty U.K."/>
            <person name="Aguiy J.C."/>
        </authorList>
    </citation>
    <scope>NUCLEOTIDE SEQUENCE [LARGE SCALE GENOMIC DNA]</scope>
    <source>
        <strain evidence="1">JCA_2017</strain>
    </source>
</reference>